<name>A0A9P0PWA8_ACAOB</name>
<dbReference type="AlphaFoldDB" id="A0A9P0PWA8"/>
<sequence length="95" mass="9796">MNSTAAKLATNASPDMPFAMAELTAETALTKLTVPEHANRQIFTAAMGTVSRTHRGATVSGTVRTALTKSNVQLANNTNGAAMTARASTKSTDAT</sequence>
<keyword evidence="2" id="KW-1185">Reference proteome</keyword>
<comment type="caution">
    <text evidence="1">The sequence shown here is derived from an EMBL/GenBank/DDBJ whole genome shotgun (WGS) entry which is preliminary data.</text>
</comment>
<accession>A0A9P0PWA8</accession>
<evidence type="ECO:0000313" key="2">
    <source>
        <dbReference type="Proteomes" id="UP001152888"/>
    </source>
</evidence>
<gene>
    <name evidence="1" type="ORF">ACAOBT_LOCUS25769</name>
</gene>
<proteinExistence type="predicted"/>
<protein>
    <submittedName>
        <fullName evidence="1">Uncharacterized protein</fullName>
    </submittedName>
</protein>
<evidence type="ECO:0000313" key="1">
    <source>
        <dbReference type="EMBL" id="CAH2000747.1"/>
    </source>
</evidence>
<dbReference type="EMBL" id="CAKOFQ010007421">
    <property type="protein sequence ID" value="CAH2000747.1"/>
    <property type="molecule type" value="Genomic_DNA"/>
</dbReference>
<reference evidence="1" key="1">
    <citation type="submission" date="2022-03" db="EMBL/GenBank/DDBJ databases">
        <authorList>
            <person name="Sayadi A."/>
        </authorList>
    </citation>
    <scope>NUCLEOTIDE SEQUENCE</scope>
</reference>
<dbReference type="OrthoDB" id="10055367at2759"/>
<dbReference type="Proteomes" id="UP001152888">
    <property type="component" value="Unassembled WGS sequence"/>
</dbReference>
<organism evidence="1 2">
    <name type="scientific">Acanthoscelides obtectus</name>
    <name type="common">Bean weevil</name>
    <name type="synonym">Bruchus obtectus</name>
    <dbReference type="NCBI Taxonomy" id="200917"/>
    <lineage>
        <taxon>Eukaryota</taxon>
        <taxon>Metazoa</taxon>
        <taxon>Ecdysozoa</taxon>
        <taxon>Arthropoda</taxon>
        <taxon>Hexapoda</taxon>
        <taxon>Insecta</taxon>
        <taxon>Pterygota</taxon>
        <taxon>Neoptera</taxon>
        <taxon>Endopterygota</taxon>
        <taxon>Coleoptera</taxon>
        <taxon>Polyphaga</taxon>
        <taxon>Cucujiformia</taxon>
        <taxon>Chrysomeloidea</taxon>
        <taxon>Chrysomelidae</taxon>
        <taxon>Bruchinae</taxon>
        <taxon>Bruchini</taxon>
        <taxon>Acanthoscelides</taxon>
    </lineage>
</organism>